<organism evidence="1 2">
    <name type="scientific">Paenibacillus mesotrionivorans</name>
    <dbReference type="NCBI Taxonomy" id="3160968"/>
    <lineage>
        <taxon>Bacteria</taxon>
        <taxon>Bacillati</taxon>
        <taxon>Bacillota</taxon>
        <taxon>Bacilli</taxon>
        <taxon>Bacillales</taxon>
        <taxon>Paenibacillaceae</taxon>
        <taxon>Paenibacillus</taxon>
    </lineage>
</organism>
<keyword evidence="2" id="KW-1185">Reference proteome</keyword>
<dbReference type="EMBL" id="JBJURJ010000017">
    <property type="protein sequence ID" value="MFM9331204.1"/>
    <property type="molecule type" value="Genomic_DNA"/>
</dbReference>
<sequence length="227" mass="25928">MGVQVISLDMFQTLVNVNSRLNQIWGAILAEQFHPEKAGRHSTALQARFMEEWSRSRETEAFILLREIYGRSFEELFREYGIAYSHQEAAEILFREHRLAHFYEDTQDFLASVAGRYQLCITSDADDAMIPDFYRGYGARLFTSEQCLSYKNDSGNKIFKDLIRHYQVPPGDILHIGDSRSDVLGAKREGIAACWINRTGQTWEHELKPDYTVSSFAELSGILGSAG</sequence>
<dbReference type="EC" id="3.1.3.-" evidence="1"/>
<keyword evidence="1" id="KW-0378">Hydrolase</keyword>
<protein>
    <submittedName>
        <fullName evidence="1">HAD family hydrolase</fullName>
        <ecNumber evidence="1">3.1.3.-</ecNumber>
    </submittedName>
</protein>
<gene>
    <name evidence="1" type="ORF">ACI1P1_23190</name>
</gene>
<name>A0ACC7P2D5_9BACL</name>
<accession>A0ACC7P2D5</accession>
<proteinExistence type="predicted"/>
<comment type="caution">
    <text evidence="1">The sequence shown here is derived from an EMBL/GenBank/DDBJ whole genome shotgun (WGS) entry which is preliminary data.</text>
</comment>
<reference evidence="1" key="1">
    <citation type="submission" date="2024-12" db="EMBL/GenBank/DDBJ databases">
        <authorList>
            <person name="Wu N."/>
        </authorList>
    </citation>
    <scope>NUCLEOTIDE SEQUENCE</scope>
    <source>
        <strain evidence="1">P15</strain>
    </source>
</reference>
<dbReference type="Proteomes" id="UP001631969">
    <property type="component" value="Unassembled WGS sequence"/>
</dbReference>
<evidence type="ECO:0000313" key="2">
    <source>
        <dbReference type="Proteomes" id="UP001631969"/>
    </source>
</evidence>
<evidence type="ECO:0000313" key="1">
    <source>
        <dbReference type="EMBL" id="MFM9331204.1"/>
    </source>
</evidence>